<proteinExistence type="predicted"/>
<keyword evidence="4" id="KW-1185">Reference proteome</keyword>
<evidence type="ECO:0000259" key="2">
    <source>
        <dbReference type="Pfam" id="PF13439"/>
    </source>
</evidence>
<dbReference type="PANTHER" id="PTHR45947">
    <property type="entry name" value="SULFOQUINOVOSYL TRANSFERASE SQD2"/>
    <property type="match status" value="1"/>
</dbReference>
<dbReference type="AlphaFoldDB" id="A0A1P8UGC8"/>
<dbReference type="KEGG" id="afy:BW247_06765"/>
<dbReference type="STRING" id="1765967.BW247_06765"/>
<evidence type="ECO:0000313" key="4">
    <source>
        <dbReference type="Proteomes" id="UP000243807"/>
    </source>
</evidence>
<dbReference type="Pfam" id="PF00534">
    <property type="entry name" value="Glycos_transf_1"/>
    <property type="match status" value="1"/>
</dbReference>
<feature type="domain" description="Glycosyl transferase family 1" evidence="1">
    <location>
        <begin position="190"/>
        <end position="349"/>
    </location>
</feature>
<dbReference type="SUPFAM" id="SSF53756">
    <property type="entry name" value="UDP-Glycosyltransferase/glycogen phosphorylase"/>
    <property type="match status" value="1"/>
</dbReference>
<dbReference type="Pfam" id="PF13439">
    <property type="entry name" value="Glyco_transf_4"/>
    <property type="match status" value="1"/>
</dbReference>
<dbReference type="InterPro" id="IPR001296">
    <property type="entry name" value="Glyco_trans_1"/>
</dbReference>
<reference evidence="3 4" key="1">
    <citation type="submission" date="2017-01" db="EMBL/GenBank/DDBJ databases">
        <title>Draft sequence of Acidihalobacter ferrooxidans strain DSM 14175 (strain V8).</title>
        <authorList>
            <person name="Khaleque H.N."/>
            <person name="Ramsay J.P."/>
            <person name="Murphy R.J.T."/>
            <person name="Kaksonen A.H."/>
            <person name="Boxall N.J."/>
            <person name="Watkin E.L.J."/>
        </authorList>
    </citation>
    <scope>NUCLEOTIDE SEQUENCE [LARGE SCALE GENOMIC DNA]</scope>
    <source>
        <strain evidence="3 4">V8</strain>
    </source>
</reference>
<dbReference type="InterPro" id="IPR050194">
    <property type="entry name" value="Glycosyltransferase_grp1"/>
</dbReference>
<sequence length="377" mass="42033">MGLVSAMNKPISVLMVSVRADHGGGPRHIELLLKHLPADIQPFVACPDEPPFRERFERLTGGRVFTLPHRRFDLGYARRLARWAGKQGVDLIHAHGKGAGVYARIVAALIRKPCVHTPHGVHVVQYSPMKRCLYRAYENVTARWVDHLIFVSDEEHAASQAAGLWPRTPHSVIVNGVESVTDAQRARWRQDYRRRLELDDSQPLIMTLSRFDYQKNMSEAFEVARRLPDAQFAWIGDGEESALLADRAREEGVSNIRFLGRIDAPLPWLAAADGYLSTSRWEGLPLAVLEAMSLGVAVVASDVTGHRAIEGEGAAMLYPLGDSEAAAERLRALLDDPRLRRETGERGRRLQRERYSAEGMAAATAGVYRQVLEVAAR</sequence>
<accession>A0A1P8UGC8</accession>
<organism evidence="3 4">
    <name type="scientific">Acidihalobacter ferrooxydans</name>
    <dbReference type="NCBI Taxonomy" id="1765967"/>
    <lineage>
        <taxon>Bacteria</taxon>
        <taxon>Pseudomonadati</taxon>
        <taxon>Pseudomonadota</taxon>
        <taxon>Gammaproteobacteria</taxon>
        <taxon>Chromatiales</taxon>
        <taxon>Ectothiorhodospiraceae</taxon>
        <taxon>Acidihalobacter</taxon>
    </lineage>
</organism>
<evidence type="ECO:0000259" key="1">
    <source>
        <dbReference type="Pfam" id="PF00534"/>
    </source>
</evidence>
<dbReference type="GO" id="GO:0016758">
    <property type="term" value="F:hexosyltransferase activity"/>
    <property type="evidence" value="ECO:0007669"/>
    <property type="project" value="TreeGrafter"/>
</dbReference>
<feature type="domain" description="Glycosyltransferase subfamily 4-like N-terminal" evidence="2">
    <location>
        <begin position="23"/>
        <end position="178"/>
    </location>
</feature>
<name>A0A1P8UGC8_9GAMM</name>
<dbReference type="InterPro" id="IPR028098">
    <property type="entry name" value="Glyco_trans_4-like_N"/>
</dbReference>
<dbReference type="Proteomes" id="UP000243807">
    <property type="component" value="Chromosome"/>
</dbReference>
<dbReference type="PANTHER" id="PTHR45947:SF3">
    <property type="entry name" value="SULFOQUINOVOSYL TRANSFERASE SQD2"/>
    <property type="match status" value="1"/>
</dbReference>
<evidence type="ECO:0008006" key="5">
    <source>
        <dbReference type="Google" id="ProtNLM"/>
    </source>
</evidence>
<dbReference type="EMBL" id="CP019434">
    <property type="protein sequence ID" value="APZ42831.1"/>
    <property type="molecule type" value="Genomic_DNA"/>
</dbReference>
<gene>
    <name evidence="3" type="ORF">BW247_06765</name>
</gene>
<protein>
    <recommendedName>
        <fullName evidence="5">Glycosyltransferase subfamily 4-like N-terminal domain-containing protein</fullName>
    </recommendedName>
</protein>
<dbReference type="Gene3D" id="3.40.50.2000">
    <property type="entry name" value="Glycogen Phosphorylase B"/>
    <property type="match status" value="2"/>
</dbReference>
<evidence type="ECO:0000313" key="3">
    <source>
        <dbReference type="EMBL" id="APZ42831.1"/>
    </source>
</evidence>